<gene>
    <name evidence="4" type="primary">LOC108671524</name>
</gene>
<dbReference type="PANTHER" id="PTHR43718:SF2">
    <property type="entry name" value="LON PROTEASE HOMOLOG, MITOCHONDRIAL"/>
    <property type="match status" value="1"/>
</dbReference>
<dbReference type="RefSeq" id="XP_018014567.1">
    <property type="nucleotide sequence ID" value="XM_018159078.2"/>
</dbReference>
<dbReference type="Proteomes" id="UP000694843">
    <property type="component" value="Unplaced"/>
</dbReference>
<dbReference type="SMART" id="SM00464">
    <property type="entry name" value="LON"/>
    <property type="match status" value="1"/>
</dbReference>
<protein>
    <submittedName>
        <fullName evidence="4">Lon protease homolog, mitochondrial</fullName>
    </submittedName>
</protein>
<keyword evidence="3" id="KW-1185">Reference proteome</keyword>
<dbReference type="GO" id="GO:0004176">
    <property type="term" value="F:ATP-dependent peptidase activity"/>
    <property type="evidence" value="ECO:0007669"/>
    <property type="project" value="InterPro"/>
</dbReference>
<feature type="domain" description="Lon N-terminal" evidence="2">
    <location>
        <begin position="132"/>
        <end position="339"/>
    </location>
</feature>
<feature type="compositionally biased region" description="Polar residues" evidence="1">
    <location>
        <begin position="284"/>
        <end position="293"/>
    </location>
</feature>
<dbReference type="SUPFAM" id="SSF88697">
    <property type="entry name" value="PUA domain-like"/>
    <property type="match status" value="1"/>
</dbReference>
<organism evidence="3 4">
    <name type="scientific">Hyalella azteca</name>
    <name type="common">Amphipod</name>
    <dbReference type="NCBI Taxonomy" id="294128"/>
    <lineage>
        <taxon>Eukaryota</taxon>
        <taxon>Metazoa</taxon>
        <taxon>Ecdysozoa</taxon>
        <taxon>Arthropoda</taxon>
        <taxon>Crustacea</taxon>
        <taxon>Multicrustacea</taxon>
        <taxon>Malacostraca</taxon>
        <taxon>Eumalacostraca</taxon>
        <taxon>Peracarida</taxon>
        <taxon>Amphipoda</taxon>
        <taxon>Senticaudata</taxon>
        <taxon>Talitrida</taxon>
        <taxon>Talitroidea</taxon>
        <taxon>Hyalellidae</taxon>
        <taxon>Hyalella</taxon>
    </lineage>
</organism>
<evidence type="ECO:0000313" key="3">
    <source>
        <dbReference type="Proteomes" id="UP000694843"/>
    </source>
</evidence>
<dbReference type="OrthoDB" id="2411602at2759"/>
<dbReference type="GO" id="GO:0005524">
    <property type="term" value="F:ATP binding"/>
    <property type="evidence" value="ECO:0007669"/>
    <property type="project" value="InterPro"/>
</dbReference>
<dbReference type="Pfam" id="PF02190">
    <property type="entry name" value="LON_substr_bdg"/>
    <property type="match status" value="1"/>
</dbReference>
<dbReference type="InterPro" id="IPR046336">
    <property type="entry name" value="Lon_prtase_N_sf"/>
</dbReference>
<evidence type="ECO:0000313" key="4">
    <source>
        <dbReference type="RefSeq" id="XP_018014567.1"/>
    </source>
</evidence>
<reference evidence="4" key="1">
    <citation type="submission" date="2025-08" db="UniProtKB">
        <authorList>
            <consortium name="RefSeq"/>
        </authorList>
    </citation>
    <scope>IDENTIFICATION</scope>
    <source>
        <tissue evidence="4">Whole organism</tissue>
    </source>
</reference>
<evidence type="ECO:0000256" key="1">
    <source>
        <dbReference type="SAM" id="MobiDB-lite"/>
    </source>
</evidence>
<dbReference type="GO" id="GO:0003697">
    <property type="term" value="F:single-stranded DNA binding"/>
    <property type="evidence" value="ECO:0007669"/>
    <property type="project" value="TreeGrafter"/>
</dbReference>
<dbReference type="PANTHER" id="PTHR43718">
    <property type="entry name" value="LON PROTEASE"/>
    <property type="match status" value="1"/>
</dbReference>
<dbReference type="InterPro" id="IPR003111">
    <property type="entry name" value="Lon_prtase_N"/>
</dbReference>
<dbReference type="FunFam" id="2.30.130.40:FF:000004">
    <property type="entry name" value="Lon protease homolog, mitochondrial"/>
    <property type="match status" value="1"/>
</dbReference>
<dbReference type="GO" id="GO:0006515">
    <property type="term" value="P:protein quality control for misfolded or incompletely synthesized proteins"/>
    <property type="evidence" value="ECO:0007669"/>
    <property type="project" value="TreeGrafter"/>
</dbReference>
<feature type="region of interest" description="Disordered" evidence="1">
    <location>
        <begin position="265"/>
        <end position="339"/>
    </location>
</feature>
<dbReference type="Gene3D" id="2.30.130.40">
    <property type="entry name" value="LON domain-like"/>
    <property type="match status" value="1"/>
</dbReference>
<keyword evidence="4" id="KW-0378">Hydrolase</keyword>
<accession>A0A8B7NLN6</accession>
<dbReference type="InterPro" id="IPR027065">
    <property type="entry name" value="Lon_Prtase"/>
</dbReference>
<name>A0A8B7NLN6_HYAAZ</name>
<dbReference type="GO" id="GO:0004252">
    <property type="term" value="F:serine-type endopeptidase activity"/>
    <property type="evidence" value="ECO:0007669"/>
    <property type="project" value="InterPro"/>
</dbReference>
<dbReference type="GO" id="GO:0005759">
    <property type="term" value="C:mitochondrial matrix"/>
    <property type="evidence" value="ECO:0007669"/>
    <property type="project" value="TreeGrafter"/>
</dbReference>
<dbReference type="GO" id="GO:0051131">
    <property type="term" value="P:chaperone-mediated protein complex assembly"/>
    <property type="evidence" value="ECO:0007669"/>
    <property type="project" value="TreeGrafter"/>
</dbReference>
<dbReference type="AlphaFoldDB" id="A0A8B7NLN6"/>
<dbReference type="KEGG" id="hazt:108671524"/>
<dbReference type="GO" id="GO:0007005">
    <property type="term" value="P:mitochondrion organization"/>
    <property type="evidence" value="ECO:0007669"/>
    <property type="project" value="TreeGrafter"/>
</dbReference>
<keyword evidence="4" id="KW-0645">Protease</keyword>
<feature type="compositionally biased region" description="Basic residues" evidence="1">
    <location>
        <begin position="298"/>
        <end position="308"/>
    </location>
</feature>
<sequence length="339" mass="38118">MANSFFINKLGSMRTITSFKYMKINAMSSCLRHSRNYTNLMGRNLPKKFEILPSVNKSYFSSLARDTRPLATISQPYSFGFNLLSNNQTKKRVSERTYCSRPSDDDIHQQQEEMEFDNLPVPLTVPAHWPNVPVIAISRNPVFPRFIKIIEITDADLIAIIRRKVKLNQPYAGVFMKRDENNDDGVVQNLSDLYPVGTFVQIHELQDMGNKLRIIVMAHRRISIVEKLSEEDMMNDNANTLRVKLNIPGFNASFHVELEDATNSHAPISSSYSDSTSPADDQVPSLSSTSTTGAAVHSTRRSRKKRKPRNGENEPELVPNTAGNPMQGETSSAAADIQV</sequence>
<dbReference type="GeneID" id="108671524"/>
<evidence type="ECO:0000259" key="2">
    <source>
        <dbReference type="PROSITE" id="PS51787"/>
    </source>
</evidence>
<feature type="compositionally biased region" description="Polar residues" evidence="1">
    <location>
        <begin position="321"/>
        <end position="333"/>
    </location>
</feature>
<proteinExistence type="predicted"/>
<dbReference type="PROSITE" id="PS51787">
    <property type="entry name" value="LON_N"/>
    <property type="match status" value="1"/>
</dbReference>
<dbReference type="InterPro" id="IPR015947">
    <property type="entry name" value="PUA-like_sf"/>
</dbReference>